<feature type="compositionally biased region" description="Acidic residues" evidence="2">
    <location>
        <begin position="1153"/>
        <end position="1181"/>
    </location>
</feature>
<dbReference type="SMART" id="SM01122">
    <property type="entry name" value="DBC1"/>
    <property type="match status" value="1"/>
</dbReference>
<feature type="compositionally biased region" description="Basic and acidic residues" evidence="2">
    <location>
        <begin position="955"/>
        <end position="1009"/>
    </location>
</feature>
<dbReference type="GO" id="GO:0006355">
    <property type="term" value="P:regulation of DNA-templated transcription"/>
    <property type="evidence" value="ECO:0007669"/>
    <property type="project" value="InterPro"/>
</dbReference>
<feature type="compositionally biased region" description="Basic and acidic residues" evidence="2">
    <location>
        <begin position="1194"/>
        <end position="1205"/>
    </location>
</feature>
<feature type="compositionally biased region" description="Basic and acidic residues" evidence="2">
    <location>
        <begin position="812"/>
        <end position="836"/>
    </location>
</feature>
<feature type="compositionally biased region" description="Basic and acidic residues" evidence="2">
    <location>
        <begin position="1090"/>
        <end position="1101"/>
    </location>
</feature>
<dbReference type="Proteomes" id="UP000685013">
    <property type="component" value="Chromosome 5"/>
</dbReference>
<evidence type="ECO:0000313" key="5">
    <source>
        <dbReference type="Proteomes" id="UP000685013"/>
    </source>
</evidence>
<feature type="region of interest" description="Disordered" evidence="2">
    <location>
        <begin position="307"/>
        <end position="340"/>
    </location>
</feature>
<feature type="compositionally biased region" description="Basic and acidic residues" evidence="2">
    <location>
        <begin position="1231"/>
        <end position="1251"/>
    </location>
</feature>
<dbReference type="GO" id="GO:0005509">
    <property type="term" value="F:calcium ion binding"/>
    <property type="evidence" value="ECO:0007669"/>
    <property type="project" value="InterPro"/>
</dbReference>
<dbReference type="EMBL" id="JAGKQH010000005">
    <property type="protein sequence ID" value="KAG6599003.1"/>
    <property type="molecule type" value="Genomic_DNA"/>
</dbReference>
<keyword evidence="5" id="KW-1185">Reference proteome</keyword>
<evidence type="ECO:0000256" key="2">
    <source>
        <dbReference type="SAM" id="MobiDB-lite"/>
    </source>
</evidence>
<accession>A0AAV6NJ57</accession>
<dbReference type="FunFam" id="1.10.238.10:FF:000157">
    <property type="entry name" value="ATP/GTP-binding protein family"/>
    <property type="match status" value="1"/>
</dbReference>
<comment type="caution">
    <text evidence="4">The sequence shown here is derived from an EMBL/GenBank/DDBJ whole genome shotgun (WGS) entry which is preliminary data.</text>
</comment>
<feature type="compositionally biased region" description="Basic and acidic residues" evidence="2">
    <location>
        <begin position="693"/>
        <end position="726"/>
    </location>
</feature>
<reference evidence="4 5" key="1">
    <citation type="journal article" date="2021" name="Hortic Res">
        <title>The domestication of Cucurbita argyrosperma as revealed by the genome of its wild relative.</title>
        <authorList>
            <person name="Barrera-Redondo J."/>
            <person name="Sanchez-de la Vega G."/>
            <person name="Aguirre-Liguori J.A."/>
            <person name="Castellanos-Morales G."/>
            <person name="Gutierrez-Guerrero Y.T."/>
            <person name="Aguirre-Dugua X."/>
            <person name="Aguirre-Planter E."/>
            <person name="Tenaillon M.I."/>
            <person name="Lira-Saade R."/>
            <person name="Eguiarte L.E."/>
        </authorList>
    </citation>
    <scope>NUCLEOTIDE SEQUENCE [LARGE SCALE GENOMIC DNA]</scope>
    <source>
        <strain evidence="4">JBR-2021</strain>
    </source>
</reference>
<feature type="compositionally biased region" description="Polar residues" evidence="2">
    <location>
        <begin position="909"/>
        <end position="920"/>
    </location>
</feature>
<protein>
    <submittedName>
        <fullName evidence="4">Protein SHORT ROOT IN SALT MEDIUM 1</fullName>
    </submittedName>
</protein>
<keyword evidence="1" id="KW-0175">Coiled coil</keyword>
<dbReference type="PROSITE" id="PS50222">
    <property type="entry name" value="EF_HAND_2"/>
    <property type="match status" value="1"/>
</dbReference>
<dbReference type="InterPro" id="IPR002048">
    <property type="entry name" value="EF_hand_dom"/>
</dbReference>
<proteinExistence type="predicted"/>
<evidence type="ECO:0000313" key="4">
    <source>
        <dbReference type="EMBL" id="KAG6599003.1"/>
    </source>
</evidence>
<feature type="compositionally biased region" description="Basic residues" evidence="2">
    <location>
        <begin position="741"/>
        <end position="755"/>
    </location>
</feature>
<feature type="compositionally biased region" description="Basic and acidic residues" evidence="2">
    <location>
        <begin position="356"/>
        <end position="374"/>
    </location>
</feature>
<dbReference type="PANTHER" id="PTHR14304">
    <property type="entry name" value="CELL DIVISION CYCLE AND APOPTOSIS REGULATOR PROTEIN"/>
    <property type="match status" value="1"/>
</dbReference>
<feature type="compositionally biased region" description="Basic and acidic residues" evidence="2">
    <location>
        <begin position="381"/>
        <end position="421"/>
    </location>
</feature>
<feature type="compositionally biased region" description="Polar residues" evidence="2">
    <location>
        <begin position="39"/>
        <end position="54"/>
    </location>
</feature>
<feature type="compositionally biased region" description="Basic residues" evidence="2">
    <location>
        <begin position="852"/>
        <end position="866"/>
    </location>
</feature>
<feature type="domain" description="EF-hand" evidence="3">
    <location>
        <begin position="1261"/>
        <end position="1296"/>
    </location>
</feature>
<dbReference type="PANTHER" id="PTHR14304:SF11">
    <property type="entry name" value="SAP DOMAIN-CONTAINING PROTEIN"/>
    <property type="match status" value="1"/>
</dbReference>
<dbReference type="InterPro" id="IPR025224">
    <property type="entry name" value="CCAR1/CCAR2"/>
</dbReference>
<feature type="compositionally biased region" description="Basic and acidic residues" evidence="2">
    <location>
        <begin position="766"/>
        <end position="778"/>
    </location>
</feature>
<dbReference type="GO" id="GO:0005634">
    <property type="term" value="C:nucleus"/>
    <property type="evidence" value="ECO:0007669"/>
    <property type="project" value="TreeGrafter"/>
</dbReference>
<dbReference type="Pfam" id="PF19256">
    <property type="entry name" value="LAIKA"/>
    <property type="match status" value="1"/>
</dbReference>
<gene>
    <name evidence="4" type="primary">RSA1</name>
    <name evidence="4" type="ORF">SDJN03_08781</name>
</gene>
<feature type="compositionally biased region" description="Basic and acidic residues" evidence="2">
    <location>
        <begin position="1143"/>
        <end position="1152"/>
    </location>
</feature>
<feature type="region of interest" description="Disordered" evidence="2">
    <location>
        <begin position="356"/>
        <end position="421"/>
    </location>
</feature>
<feature type="compositionally biased region" description="Polar residues" evidence="2">
    <location>
        <begin position="316"/>
        <end position="327"/>
    </location>
</feature>
<name>A0AAV6NJ57_9ROSI</name>
<feature type="compositionally biased region" description="Low complexity" evidence="2">
    <location>
        <begin position="779"/>
        <end position="790"/>
    </location>
</feature>
<feature type="compositionally biased region" description="Basic residues" evidence="2">
    <location>
        <begin position="795"/>
        <end position="805"/>
    </location>
</feature>
<feature type="compositionally biased region" description="Basic and acidic residues" evidence="2">
    <location>
        <begin position="874"/>
        <end position="907"/>
    </location>
</feature>
<dbReference type="InterPro" id="IPR045353">
    <property type="entry name" value="LAIKA"/>
</dbReference>
<feature type="region of interest" description="Disordered" evidence="2">
    <location>
        <begin position="85"/>
        <end position="104"/>
    </location>
</feature>
<feature type="region of interest" description="Disordered" evidence="2">
    <location>
        <begin position="1084"/>
        <end position="1251"/>
    </location>
</feature>
<feature type="region of interest" description="Disordered" evidence="2">
    <location>
        <begin position="678"/>
        <end position="1018"/>
    </location>
</feature>
<evidence type="ECO:0000259" key="3">
    <source>
        <dbReference type="PROSITE" id="PS50222"/>
    </source>
</evidence>
<dbReference type="Pfam" id="PF14443">
    <property type="entry name" value="DBC1"/>
    <property type="match status" value="1"/>
</dbReference>
<feature type="non-terminal residue" evidence="4">
    <location>
        <position position="1"/>
    </location>
</feature>
<feature type="region of interest" description="Disordered" evidence="2">
    <location>
        <begin position="27"/>
        <end position="71"/>
    </location>
</feature>
<feature type="compositionally biased region" description="Basic and acidic residues" evidence="2">
    <location>
        <begin position="931"/>
        <end position="945"/>
    </location>
</feature>
<evidence type="ECO:0000256" key="1">
    <source>
        <dbReference type="ARBA" id="ARBA00023054"/>
    </source>
</evidence>
<sequence>MYSSRGGGNYGQQSSYAAQTGYGQNLGSVYPGNSVGGPDSQQHSMASRHSSMLGASQEADTAYRSHPSSTTHYGGQYSSVYSSVALSSKPQGPPLSAKGSSVASALDGRGGYAPAVPDSPKYLSSDYISSSNHGYGHRTDQLFTEKVTEYPTLDRRQYSEHQSAYLGRDLKTDAAGRFSESTVGFGHQRHADSYDRVDQMSLLRQEQLLKAQSLQSADALDGSSRQNDYLAAKAAVSRHSTQELLSYGVRVDADPRNVSVLNASYGGQHSTSILGAAPRRNVDELIYTQSSSNPGYGVSLPPGRDYAAGKGLHGTSLESDYSGSMLTRKSHPRMDEHKDNRAGYLREFELRGEDHQGSVFALERKKETGRRHANENGTRTGTRERTPPRVSKDRRGSSLSKERRPLRRDSPHFEALHRHHSPVKEKRREYVCKVYAHSLIDVQRDYLSLEKRYPRLFVSPEFSKVIVNWPKEKLNLSLHTPVSFEHDFIEEGTVSGSKVLSDELKAREPEKSDHVDIVWNVKIILMSGFSKNALEELSSERSSEDRIPHFCNILRFAILKKDRSFMAIGGPWQSSDGGDPSVDADALVQTALRYAKDVTQLDLQNCHHWNRFLEIHYDRYGKDGVFSHKEVSVLLVPDLSDCLPSLNVWKEQWLAHKKTVAERERHIVLKKEISKEAKEGMEDDKVSTNQADIDEKEKSDNGDKRNTSEGRGNESKDAENVEKPDQGEVAGDTQKVGTVKSGKKKIVKKIVKKAKTVGDVASKNNVKLDEKASGEKNSDIPSDQPSSDSPAVKTFGRKKVTKRVGKSPSQNEKNKDILPKVENEMGCSEDKSKDNSDLNATVGQDTTVVKTTVKKKVIKRVPKKKVTAVVSSEEVSKKDEDGDGNEKKVTTDETHDVEKSTIDDKQETMIPQSKSTSPTSLKPRDSVSLNKAEKENVKNDNETGKEISPVTNSIDKQKVGEKDSGNGKREKSRDSEQSKDEKEKMGKDESRSKPNKELKEKRKPEEPHRHPGLILQTKCSKDSKFRSLSLSLDSLLEYTDKDIEESTFELSLFAESLYEMLQYQMGSRILTFLQKLRAKFVAKRYQRKRQHEEIQKEDNKKSSPKRPKTTDIPIENQSIEPETLHLSQAGAETPAVEGNDSAGHVDEIKMETETDNGEEPEEDPEEDEELGDNETDATVETNDEKDATMQTNEEDAKTELNEEAKATANVEPEKVAANQPDKAMVSSQETLSKKMTESDKRGAEEESKKKEVLLSPPKEAVVDKELLQAFRFFDRNLVGYIRVEDMRMMIHNLGKFLSHRDVKELVHSALLESSTGRDDRILYGKLVSLLTPEPLLVELGTSSRRASCFHSSDFPELLNLPTSLSFLLP</sequence>
<organism evidence="4 5">
    <name type="scientific">Cucurbita argyrosperma subsp. sororia</name>
    <dbReference type="NCBI Taxonomy" id="37648"/>
    <lineage>
        <taxon>Eukaryota</taxon>
        <taxon>Viridiplantae</taxon>
        <taxon>Streptophyta</taxon>
        <taxon>Embryophyta</taxon>
        <taxon>Tracheophyta</taxon>
        <taxon>Spermatophyta</taxon>
        <taxon>Magnoliopsida</taxon>
        <taxon>eudicotyledons</taxon>
        <taxon>Gunneridae</taxon>
        <taxon>Pentapetalae</taxon>
        <taxon>rosids</taxon>
        <taxon>fabids</taxon>
        <taxon>Cucurbitales</taxon>
        <taxon>Cucurbitaceae</taxon>
        <taxon>Cucurbiteae</taxon>
        <taxon>Cucurbita</taxon>
    </lineage>
</organism>
<dbReference type="InterPro" id="IPR025954">
    <property type="entry name" value="DBC1/CARP1_inactive_NUDIX"/>
</dbReference>